<evidence type="ECO:0000313" key="2">
    <source>
        <dbReference type="EMBL" id="KRH66626.1"/>
    </source>
</evidence>
<dbReference type="Proteomes" id="UP000008827">
    <property type="component" value="Chromosome 3"/>
</dbReference>
<keyword evidence="1" id="KW-0472">Membrane</keyword>
<gene>
    <name evidence="2" type="ORF">GLYMA_03G118600</name>
</gene>
<evidence type="ECO:0000256" key="1">
    <source>
        <dbReference type="SAM" id="Phobius"/>
    </source>
</evidence>
<sequence>MFIPNKVLYPSKIIIFIVNPYSEILFSILIFQGGKLLFLPIHKLTFPKICYVQKIIVISSTKYVKFVCTECHLEWLYDASDHHDFQTCSFFVIAEAVLFLAIMTSCWFV</sequence>
<name>A0A0R0KMX9_SOYBN</name>
<keyword evidence="1" id="KW-0812">Transmembrane</keyword>
<accession>A0A0R0KMX9</accession>
<evidence type="ECO:0000313" key="4">
    <source>
        <dbReference type="Proteomes" id="UP000008827"/>
    </source>
</evidence>
<reference evidence="2" key="3">
    <citation type="submission" date="2018-07" db="EMBL/GenBank/DDBJ databases">
        <title>WGS assembly of Glycine max.</title>
        <authorList>
            <person name="Schmutz J."/>
            <person name="Cannon S."/>
            <person name="Schlueter J."/>
            <person name="Ma J."/>
            <person name="Mitros T."/>
            <person name="Nelson W."/>
            <person name="Hyten D."/>
            <person name="Song Q."/>
            <person name="Thelen J."/>
            <person name="Cheng J."/>
            <person name="Xu D."/>
            <person name="Hellsten U."/>
            <person name="May G."/>
            <person name="Yu Y."/>
            <person name="Sakurai T."/>
            <person name="Umezawa T."/>
            <person name="Bhattacharyya M."/>
            <person name="Sandhu D."/>
            <person name="Valliyodan B."/>
            <person name="Lindquist E."/>
            <person name="Peto M."/>
            <person name="Grant D."/>
            <person name="Shu S."/>
            <person name="Goodstein D."/>
            <person name="Barry K."/>
            <person name="Futrell-Griggs M."/>
            <person name="Abernathy B."/>
            <person name="Du J."/>
            <person name="Tian Z."/>
            <person name="Zhu L."/>
            <person name="Gill N."/>
            <person name="Joshi T."/>
            <person name="Libault M."/>
            <person name="Sethuraman A."/>
            <person name="Zhang X."/>
            <person name="Shinozaki K."/>
            <person name="Nguyen H."/>
            <person name="Wing R."/>
            <person name="Cregan P."/>
            <person name="Specht J."/>
            <person name="Grimwood J."/>
            <person name="Rokhsar D."/>
            <person name="Stacey G."/>
            <person name="Shoemaker R."/>
            <person name="Jackson S."/>
        </authorList>
    </citation>
    <scope>NUCLEOTIDE SEQUENCE</scope>
    <source>
        <tissue evidence="2">Callus</tissue>
    </source>
</reference>
<dbReference type="EMBL" id="CM000836">
    <property type="protein sequence ID" value="KRH66626.1"/>
    <property type="molecule type" value="Genomic_DNA"/>
</dbReference>
<keyword evidence="4" id="KW-1185">Reference proteome</keyword>
<feature type="transmembrane region" description="Helical" evidence="1">
    <location>
        <begin position="12"/>
        <end position="31"/>
    </location>
</feature>
<dbReference type="Gramene" id="KRH66626">
    <property type="protein sequence ID" value="KRH66626"/>
    <property type="gene ID" value="GLYMA_03G118600"/>
</dbReference>
<evidence type="ECO:0000313" key="3">
    <source>
        <dbReference type="EnsemblPlants" id="KRH66626"/>
    </source>
</evidence>
<reference evidence="3" key="2">
    <citation type="submission" date="2018-02" db="UniProtKB">
        <authorList>
            <consortium name="EnsemblPlants"/>
        </authorList>
    </citation>
    <scope>IDENTIFICATION</scope>
    <source>
        <strain evidence="3">Williams 82</strain>
    </source>
</reference>
<protein>
    <submittedName>
        <fullName evidence="2 3">Uncharacterized protein</fullName>
    </submittedName>
</protein>
<organism evidence="2">
    <name type="scientific">Glycine max</name>
    <name type="common">Soybean</name>
    <name type="synonym">Glycine hispida</name>
    <dbReference type="NCBI Taxonomy" id="3847"/>
    <lineage>
        <taxon>Eukaryota</taxon>
        <taxon>Viridiplantae</taxon>
        <taxon>Streptophyta</taxon>
        <taxon>Embryophyta</taxon>
        <taxon>Tracheophyta</taxon>
        <taxon>Spermatophyta</taxon>
        <taxon>Magnoliopsida</taxon>
        <taxon>eudicotyledons</taxon>
        <taxon>Gunneridae</taxon>
        <taxon>Pentapetalae</taxon>
        <taxon>rosids</taxon>
        <taxon>fabids</taxon>
        <taxon>Fabales</taxon>
        <taxon>Fabaceae</taxon>
        <taxon>Papilionoideae</taxon>
        <taxon>50 kb inversion clade</taxon>
        <taxon>NPAAA clade</taxon>
        <taxon>indigoferoid/millettioid clade</taxon>
        <taxon>Phaseoleae</taxon>
        <taxon>Glycine</taxon>
        <taxon>Glycine subgen. Soja</taxon>
    </lineage>
</organism>
<feature type="transmembrane region" description="Helical" evidence="1">
    <location>
        <begin position="90"/>
        <end position="108"/>
    </location>
</feature>
<proteinExistence type="predicted"/>
<reference evidence="2 3" key="1">
    <citation type="journal article" date="2010" name="Nature">
        <title>Genome sequence of the palaeopolyploid soybean.</title>
        <authorList>
            <person name="Schmutz J."/>
            <person name="Cannon S.B."/>
            <person name="Schlueter J."/>
            <person name="Ma J."/>
            <person name="Mitros T."/>
            <person name="Nelson W."/>
            <person name="Hyten D.L."/>
            <person name="Song Q."/>
            <person name="Thelen J.J."/>
            <person name="Cheng J."/>
            <person name="Xu D."/>
            <person name="Hellsten U."/>
            <person name="May G.D."/>
            <person name="Yu Y."/>
            <person name="Sakurai T."/>
            <person name="Umezawa T."/>
            <person name="Bhattacharyya M.K."/>
            <person name="Sandhu D."/>
            <person name="Valliyodan B."/>
            <person name="Lindquist E."/>
            <person name="Peto M."/>
            <person name="Grant D."/>
            <person name="Shu S."/>
            <person name="Goodstein D."/>
            <person name="Barry K."/>
            <person name="Futrell-Griggs M."/>
            <person name="Abernathy B."/>
            <person name="Du J."/>
            <person name="Tian Z."/>
            <person name="Zhu L."/>
            <person name="Gill N."/>
            <person name="Joshi T."/>
            <person name="Libault M."/>
            <person name="Sethuraman A."/>
            <person name="Zhang X.-C."/>
            <person name="Shinozaki K."/>
            <person name="Nguyen H.T."/>
            <person name="Wing R.A."/>
            <person name="Cregan P."/>
            <person name="Specht J."/>
            <person name="Grimwood J."/>
            <person name="Rokhsar D."/>
            <person name="Stacey G."/>
            <person name="Shoemaker R.C."/>
            <person name="Jackson S.A."/>
        </authorList>
    </citation>
    <scope>NUCLEOTIDE SEQUENCE [LARGE SCALE GENOMIC DNA]</scope>
    <source>
        <strain evidence="3">cv. Williams 82</strain>
        <tissue evidence="2">Callus</tissue>
    </source>
</reference>
<dbReference type="EnsemblPlants" id="KRH66626">
    <property type="protein sequence ID" value="KRH66626"/>
    <property type="gene ID" value="GLYMA_03G118600"/>
</dbReference>
<dbReference type="AlphaFoldDB" id="A0A0R0KMX9"/>
<keyword evidence="1" id="KW-1133">Transmembrane helix</keyword>
<dbReference type="InParanoid" id="A0A0R0KMX9"/>